<dbReference type="Pfam" id="PF05380">
    <property type="entry name" value="Peptidase_A17"/>
    <property type="match status" value="1"/>
</dbReference>
<dbReference type="AlphaFoldDB" id="A0A8T0FKS8"/>
<organism evidence="2 3">
    <name type="scientific">Argiope bruennichi</name>
    <name type="common">Wasp spider</name>
    <name type="synonym">Aranea bruennichi</name>
    <dbReference type="NCBI Taxonomy" id="94029"/>
    <lineage>
        <taxon>Eukaryota</taxon>
        <taxon>Metazoa</taxon>
        <taxon>Ecdysozoa</taxon>
        <taxon>Arthropoda</taxon>
        <taxon>Chelicerata</taxon>
        <taxon>Arachnida</taxon>
        <taxon>Araneae</taxon>
        <taxon>Araneomorphae</taxon>
        <taxon>Entelegynae</taxon>
        <taxon>Araneoidea</taxon>
        <taxon>Araneidae</taxon>
        <taxon>Argiope</taxon>
    </lineage>
</organism>
<proteinExistence type="predicted"/>
<evidence type="ECO:0000313" key="2">
    <source>
        <dbReference type="EMBL" id="KAF8790975.1"/>
    </source>
</evidence>
<dbReference type="EMBL" id="JABXBU010000011">
    <property type="protein sequence ID" value="KAF8790975.1"/>
    <property type="molecule type" value="Genomic_DNA"/>
</dbReference>
<evidence type="ECO:0008006" key="4">
    <source>
        <dbReference type="Google" id="ProtNLM"/>
    </source>
</evidence>
<protein>
    <recommendedName>
        <fullName evidence="4">Reverse transcriptase domain-containing protein</fullName>
    </recommendedName>
</protein>
<reference evidence="2" key="2">
    <citation type="submission" date="2020-06" db="EMBL/GenBank/DDBJ databases">
        <authorList>
            <person name="Sheffer M."/>
        </authorList>
    </citation>
    <scope>NUCLEOTIDE SEQUENCE</scope>
</reference>
<comment type="caution">
    <text evidence="2">The sequence shown here is derived from an EMBL/GenBank/DDBJ whole genome shotgun (WGS) entry which is preliminary data.</text>
</comment>
<dbReference type="Proteomes" id="UP000807504">
    <property type="component" value="Unassembled WGS sequence"/>
</dbReference>
<keyword evidence="3" id="KW-1185">Reference proteome</keyword>
<evidence type="ECO:0000256" key="1">
    <source>
        <dbReference type="SAM" id="Phobius"/>
    </source>
</evidence>
<name>A0A8T0FKS8_ARGBR</name>
<dbReference type="PANTHER" id="PTHR47331">
    <property type="entry name" value="PHD-TYPE DOMAIN-CONTAINING PROTEIN"/>
    <property type="match status" value="1"/>
</dbReference>
<evidence type="ECO:0000313" key="3">
    <source>
        <dbReference type="Proteomes" id="UP000807504"/>
    </source>
</evidence>
<keyword evidence="1" id="KW-0812">Transmembrane</keyword>
<reference evidence="2" key="1">
    <citation type="journal article" date="2020" name="bioRxiv">
        <title>Chromosome-level reference genome of the European wasp spider Argiope bruennichi: a resource for studies on range expansion and evolutionary adaptation.</title>
        <authorList>
            <person name="Sheffer M.M."/>
            <person name="Hoppe A."/>
            <person name="Krehenwinkel H."/>
            <person name="Uhl G."/>
            <person name="Kuss A.W."/>
            <person name="Jensen L."/>
            <person name="Jensen C."/>
            <person name="Gillespie R.G."/>
            <person name="Hoff K.J."/>
            <person name="Prost S."/>
        </authorList>
    </citation>
    <scope>NUCLEOTIDE SEQUENCE</scope>
</reference>
<sequence>MGRKKRNRGAYLTTQFFDDLNLGRKIAIHNISSETLVRDLDDHVRRFWGLETIGIKTMQDKGMAIHNSEILSDFHNSFCKVDGRRVVKLPWKPELICTLISYPTAAKHLENNIFMDDFVMGVDTAEQATTLYQEMQDLMTQISLPLAKWSTTPKPTAIWELKDIIFKCNTQVLGINWNTKEDVFHTDINESVYQFAVPATNRLLLKIVSKLYDPLGLYAPAIVIGKILFQTTWLMGVQ</sequence>
<accession>A0A8T0FKS8</accession>
<gene>
    <name evidence="2" type="ORF">HNY73_005913</name>
</gene>
<keyword evidence="1" id="KW-0472">Membrane</keyword>
<feature type="transmembrane region" description="Helical" evidence="1">
    <location>
        <begin position="215"/>
        <end position="235"/>
    </location>
</feature>
<keyword evidence="1" id="KW-1133">Transmembrane helix</keyword>
<dbReference type="InterPro" id="IPR008042">
    <property type="entry name" value="Retrotrans_Pao"/>
</dbReference>